<keyword evidence="3" id="KW-1185">Reference proteome</keyword>
<sequence length="75" mass="8790">ETVPVPTKMHNRLILMDLAITQMCFTDSAILFPNNALQQIEHQHTGMPMKDTKTNKKNQYQEYNQQNELKQKNTD</sequence>
<evidence type="ECO:0000313" key="3">
    <source>
        <dbReference type="Proteomes" id="UP000291084"/>
    </source>
</evidence>
<proteinExistence type="predicted"/>
<gene>
    <name evidence="2" type="primary">Vigan.05G065000</name>
    <name evidence="2" type="ORF">VIGAN_05065000</name>
</gene>
<reference evidence="2 3" key="1">
    <citation type="journal article" date="2015" name="Sci. Rep.">
        <title>The power of single molecule real-time sequencing technology in the de novo assembly of a eukaryotic genome.</title>
        <authorList>
            <person name="Sakai H."/>
            <person name="Naito K."/>
            <person name="Ogiso-Tanaka E."/>
            <person name="Takahashi Y."/>
            <person name="Iseki K."/>
            <person name="Muto C."/>
            <person name="Satou K."/>
            <person name="Teruya K."/>
            <person name="Shiroma A."/>
            <person name="Shimoji M."/>
            <person name="Hirano T."/>
            <person name="Itoh T."/>
            <person name="Kaga A."/>
            <person name="Tomooka N."/>
        </authorList>
    </citation>
    <scope>NUCLEOTIDE SEQUENCE [LARGE SCALE GENOMIC DNA]</scope>
    <source>
        <strain evidence="3">cv. Shumari</strain>
    </source>
</reference>
<accession>A0A0S3S3B1</accession>
<name>A0A0S3S3B1_PHAAN</name>
<dbReference type="EMBL" id="AP015038">
    <property type="protein sequence ID" value="BAT87295.1"/>
    <property type="molecule type" value="Genomic_DNA"/>
</dbReference>
<dbReference type="AlphaFoldDB" id="A0A0S3S3B1"/>
<organism evidence="2 3">
    <name type="scientific">Vigna angularis var. angularis</name>
    <dbReference type="NCBI Taxonomy" id="157739"/>
    <lineage>
        <taxon>Eukaryota</taxon>
        <taxon>Viridiplantae</taxon>
        <taxon>Streptophyta</taxon>
        <taxon>Embryophyta</taxon>
        <taxon>Tracheophyta</taxon>
        <taxon>Spermatophyta</taxon>
        <taxon>Magnoliopsida</taxon>
        <taxon>eudicotyledons</taxon>
        <taxon>Gunneridae</taxon>
        <taxon>Pentapetalae</taxon>
        <taxon>rosids</taxon>
        <taxon>fabids</taxon>
        <taxon>Fabales</taxon>
        <taxon>Fabaceae</taxon>
        <taxon>Papilionoideae</taxon>
        <taxon>50 kb inversion clade</taxon>
        <taxon>NPAAA clade</taxon>
        <taxon>indigoferoid/millettioid clade</taxon>
        <taxon>Phaseoleae</taxon>
        <taxon>Vigna</taxon>
    </lineage>
</organism>
<protein>
    <submittedName>
        <fullName evidence="2">Uncharacterized protein</fullName>
    </submittedName>
</protein>
<evidence type="ECO:0000256" key="1">
    <source>
        <dbReference type="SAM" id="MobiDB-lite"/>
    </source>
</evidence>
<feature type="compositionally biased region" description="Low complexity" evidence="1">
    <location>
        <begin position="57"/>
        <end position="68"/>
    </location>
</feature>
<feature type="non-terminal residue" evidence="2">
    <location>
        <position position="1"/>
    </location>
</feature>
<evidence type="ECO:0000313" key="2">
    <source>
        <dbReference type="EMBL" id="BAT87295.1"/>
    </source>
</evidence>
<dbReference type="Proteomes" id="UP000291084">
    <property type="component" value="Chromosome 5"/>
</dbReference>
<feature type="region of interest" description="Disordered" evidence="1">
    <location>
        <begin position="42"/>
        <end position="75"/>
    </location>
</feature>